<accession>A0AAV7V9T4</accession>
<keyword evidence="2" id="KW-1185">Reference proteome</keyword>
<dbReference type="EMBL" id="JANPWB010000003">
    <property type="protein sequence ID" value="KAJ1197631.1"/>
    <property type="molecule type" value="Genomic_DNA"/>
</dbReference>
<gene>
    <name evidence="1" type="ORF">NDU88_001487</name>
</gene>
<sequence>MRTRQHAAVVLRRDIVHGIRDHRSIFRQNDAMTLAEPKEEPGQRVSSQGEFSYDKPLWEHALISDSSHVHHQLLLQPIRVKNQLDEEQSYDLINKDH</sequence>
<reference evidence="1" key="1">
    <citation type="journal article" date="2022" name="bioRxiv">
        <title>Sequencing and chromosome-scale assembly of the giantPleurodeles waltlgenome.</title>
        <authorList>
            <person name="Brown T."/>
            <person name="Elewa A."/>
            <person name="Iarovenko S."/>
            <person name="Subramanian E."/>
            <person name="Araus A.J."/>
            <person name="Petzold A."/>
            <person name="Susuki M."/>
            <person name="Suzuki K.-i.T."/>
            <person name="Hayashi T."/>
            <person name="Toyoda A."/>
            <person name="Oliveira C."/>
            <person name="Osipova E."/>
            <person name="Leigh N.D."/>
            <person name="Simon A."/>
            <person name="Yun M.H."/>
        </authorList>
    </citation>
    <scope>NUCLEOTIDE SEQUENCE</scope>
    <source>
        <strain evidence="1">20211129_DDA</strain>
        <tissue evidence="1">Liver</tissue>
    </source>
</reference>
<dbReference type="Proteomes" id="UP001066276">
    <property type="component" value="Chromosome 2_1"/>
</dbReference>
<comment type="caution">
    <text evidence="1">The sequence shown here is derived from an EMBL/GenBank/DDBJ whole genome shotgun (WGS) entry which is preliminary data.</text>
</comment>
<name>A0AAV7V9T4_PLEWA</name>
<evidence type="ECO:0000313" key="2">
    <source>
        <dbReference type="Proteomes" id="UP001066276"/>
    </source>
</evidence>
<protein>
    <submittedName>
        <fullName evidence="1">Uncharacterized protein</fullName>
    </submittedName>
</protein>
<proteinExistence type="predicted"/>
<organism evidence="1 2">
    <name type="scientific">Pleurodeles waltl</name>
    <name type="common">Iberian ribbed newt</name>
    <dbReference type="NCBI Taxonomy" id="8319"/>
    <lineage>
        <taxon>Eukaryota</taxon>
        <taxon>Metazoa</taxon>
        <taxon>Chordata</taxon>
        <taxon>Craniata</taxon>
        <taxon>Vertebrata</taxon>
        <taxon>Euteleostomi</taxon>
        <taxon>Amphibia</taxon>
        <taxon>Batrachia</taxon>
        <taxon>Caudata</taxon>
        <taxon>Salamandroidea</taxon>
        <taxon>Salamandridae</taxon>
        <taxon>Pleurodelinae</taxon>
        <taxon>Pleurodeles</taxon>
    </lineage>
</organism>
<dbReference type="AlphaFoldDB" id="A0AAV7V9T4"/>
<evidence type="ECO:0000313" key="1">
    <source>
        <dbReference type="EMBL" id="KAJ1197631.1"/>
    </source>
</evidence>